<dbReference type="GO" id="GO:0003887">
    <property type="term" value="F:DNA-directed DNA polymerase activity"/>
    <property type="evidence" value="ECO:0007669"/>
    <property type="project" value="UniProtKB-EC"/>
</dbReference>
<sequence>MKVDFWLLSRDPAERVVAMIAERVLAEGGRALVVSGDAAQRESVSTTLWEARPEGFLANGQAGGAHDADQPILIGEACVSTNAATACILADGHWRAEALAGDRFERVFLLFGDEQRDAARTAWREVSAAEGLERSFFEQKDGRWVKVA</sequence>
<dbReference type="Proteomes" id="UP000759298">
    <property type="component" value="Unassembled WGS sequence"/>
</dbReference>
<comment type="caution">
    <text evidence="1">The sequence shown here is derived from an EMBL/GenBank/DDBJ whole genome shotgun (WGS) entry which is preliminary data.</text>
</comment>
<dbReference type="EMBL" id="JAHWXP010000002">
    <property type="protein sequence ID" value="MBY8337238.1"/>
    <property type="molecule type" value="Genomic_DNA"/>
</dbReference>
<protein>
    <submittedName>
        <fullName evidence="1">DNA polymerase III subunit chi</fullName>
        <ecNumber evidence="1">2.7.7.7</ecNumber>
    </submittedName>
</protein>
<gene>
    <name evidence="1" type="ORF">KYN89_09265</name>
</gene>
<proteinExistence type="predicted"/>
<keyword evidence="1" id="KW-0808">Transferase</keyword>
<dbReference type="EC" id="2.7.7.7" evidence="1"/>
<dbReference type="Pfam" id="PF04364">
    <property type="entry name" value="DNA_pol3_chi"/>
    <property type="match status" value="1"/>
</dbReference>
<name>A0ABS7PFI3_9SPHN</name>
<reference evidence="1 2" key="1">
    <citation type="submission" date="2021-07" db="EMBL/GenBank/DDBJ databases">
        <title>Alteriqipengyuania abyssalis NZ-12B nov, sp.nov isolated from deep sea sponge in pacific ocean.</title>
        <authorList>
            <person name="Tareen S."/>
            <person name="Wink J."/>
        </authorList>
    </citation>
    <scope>NUCLEOTIDE SEQUENCE [LARGE SCALE GENOMIC DNA]</scope>
    <source>
        <strain evidence="1 2">NZ-12B</strain>
    </source>
</reference>
<organism evidence="1 2">
    <name type="scientific">Alteriqipengyuania abyssalis</name>
    <dbReference type="NCBI Taxonomy" id="2860200"/>
    <lineage>
        <taxon>Bacteria</taxon>
        <taxon>Pseudomonadati</taxon>
        <taxon>Pseudomonadota</taxon>
        <taxon>Alphaproteobacteria</taxon>
        <taxon>Sphingomonadales</taxon>
        <taxon>Erythrobacteraceae</taxon>
        <taxon>Alteriqipengyuania</taxon>
    </lineage>
</organism>
<dbReference type="InterPro" id="IPR007459">
    <property type="entry name" value="DNA_pol3_chi"/>
</dbReference>
<accession>A0ABS7PFI3</accession>
<evidence type="ECO:0000313" key="1">
    <source>
        <dbReference type="EMBL" id="MBY8337238.1"/>
    </source>
</evidence>
<keyword evidence="2" id="KW-1185">Reference proteome</keyword>
<evidence type="ECO:0000313" key="2">
    <source>
        <dbReference type="Proteomes" id="UP000759298"/>
    </source>
</evidence>
<dbReference type="Gene3D" id="3.40.50.10110">
    <property type="entry name" value="DNA polymerase III subunit chi"/>
    <property type="match status" value="1"/>
</dbReference>
<dbReference type="SUPFAM" id="SSF102400">
    <property type="entry name" value="DNA polymerase III chi subunit"/>
    <property type="match status" value="1"/>
</dbReference>
<dbReference type="InterPro" id="IPR036768">
    <property type="entry name" value="PolIII_chi_sf"/>
</dbReference>
<keyword evidence="1" id="KW-0548">Nucleotidyltransferase</keyword>